<evidence type="ECO:0000313" key="3">
    <source>
        <dbReference type="Proteomes" id="UP001153148"/>
    </source>
</evidence>
<keyword evidence="1" id="KW-0812">Transmembrane</keyword>
<evidence type="ECO:0000256" key="1">
    <source>
        <dbReference type="SAM" id="Phobius"/>
    </source>
</evidence>
<gene>
    <name evidence="2" type="ORF">TPAB3V08_LOCUS15464</name>
</gene>
<organism evidence="2 3">
    <name type="scientific">Timema podura</name>
    <name type="common">Walking stick</name>
    <dbReference type="NCBI Taxonomy" id="61482"/>
    <lineage>
        <taxon>Eukaryota</taxon>
        <taxon>Metazoa</taxon>
        <taxon>Ecdysozoa</taxon>
        <taxon>Arthropoda</taxon>
        <taxon>Hexapoda</taxon>
        <taxon>Insecta</taxon>
        <taxon>Pterygota</taxon>
        <taxon>Neoptera</taxon>
        <taxon>Polyneoptera</taxon>
        <taxon>Phasmatodea</taxon>
        <taxon>Timematodea</taxon>
        <taxon>Timematoidea</taxon>
        <taxon>Timematidae</taxon>
        <taxon>Timema</taxon>
    </lineage>
</organism>
<keyword evidence="3" id="KW-1185">Reference proteome</keyword>
<feature type="transmembrane region" description="Helical" evidence="1">
    <location>
        <begin position="6"/>
        <end position="25"/>
    </location>
</feature>
<keyword evidence="1" id="KW-1133">Transmembrane helix</keyword>
<feature type="non-terminal residue" evidence="2">
    <location>
        <position position="86"/>
    </location>
</feature>
<reference evidence="2" key="1">
    <citation type="submission" date="2021-03" db="EMBL/GenBank/DDBJ databases">
        <authorList>
            <person name="Tran Van P."/>
        </authorList>
    </citation>
    <scope>NUCLEOTIDE SEQUENCE</scope>
</reference>
<keyword evidence="1" id="KW-0472">Membrane</keyword>
<dbReference type="InterPro" id="IPR018490">
    <property type="entry name" value="cNMP-bd_dom_sf"/>
</dbReference>
<sequence>MLSIFNIIVGAMIYIFAATKLYNLIKVITGSTSKYWEITMQLKEIMQVKKLPMMLQYRVFKCFQFYYHGTYFDEKRIMNSVSKQLK</sequence>
<dbReference type="EMBL" id="CAJPIN010092817">
    <property type="protein sequence ID" value="CAG2068521.1"/>
    <property type="molecule type" value="Genomic_DNA"/>
</dbReference>
<dbReference type="Gene3D" id="1.10.287.630">
    <property type="entry name" value="Helix hairpin bin"/>
    <property type="match status" value="1"/>
</dbReference>
<proteinExistence type="predicted"/>
<dbReference type="Proteomes" id="UP001153148">
    <property type="component" value="Unassembled WGS sequence"/>
</dbReference>
<accession>A0ABN7PSX2</accession>
<protein>
    <submittedName>
        <fullName evidence="2">Uncharacterized protein</fullName>
    </submittedName>
</protein>
<comment type="caution">
    <text evidence="2">The sequence shown here is derived from an EMBL/GenBank/DDBJ whole genome shotgun (WGS) entry which is preliminary data.</text>
</comment>
<evidence type="ECO:0000313" key="2">
    <source>
        <dbReference type="EMBL" id="CAG2068521.1"/>
    </source>
</evidence>
<dbReference type="SUPFAM" id="SSF51206">
    <property type="entry name" value="cAMP-binding domain-like"/>
    <property type="match status" value="1"/>
</dbReference>
<name>A0ABN7PSX2_TIMPD</name>